<proteinExistence type="predicted"/>
<dbReference type="RefSeq" id="WP_116888803.1">
    <property type="nucleotide sequence ID" value="NZ_CP031641.1"/>
</dbReference>
<feature type="region of interest" description="Disordered" evidence="1">
    <location>
        <begin position="1"/>
        <end position="27"/>
    </location>
</feature>
<dbReference type="Proteomes" id="UP000258127">
    <property type="component" value="Chromosome"/>
</dbReference>
<keyword evidence="3" id="KW-1185">Reference proteome</keyword>
<dbReference type="PANTHER" id="PTHR34413">
    <property type="entry name" value="PROPHAGE TAIL FIBER ASSEMBLY PROTEIN HOMOLOG TFAE-RELATED-RELATED"/>
    <property type="match status" value="1"/>
</dbReference>
<reference evidence="2 3" key="1">
    <citation type="submission" date="2018-08" db="EMBL/GenBank/DDBJ databases">
        <authorList>
            <person name="Lee Y."/>
            <person name="Kakembo D."/>
        </authorList>
    </citation>
    <scope>NUCLEOTIDE SEQUENCE [LARGE SCALE GENOMIC DNA]</scope>
    <source>
        <strain evidence="2 3">JBCS1880</strain>
    </source>
</reference>
<evidence type="ECO:0000256" key="1">
    <source>
        <dbReference type="SAM" id="MobiDB-lite"/>
    </source>
</evidence>
<name>A0AAI8KD95_9PSED</name>
<dbReference type="InterPro" id="IPR051220">
    <property type="entry name" value="TFA_Chaperone"/>
</dbReference>
<feature type="compositionally biased region" description="Polar residues" evidence="1">
    <location>
        <begin position="1"/>
        <end position="12"/>
    </location>
</feature>
<dbReference type="EMBL" id="CP031641">
    <property type="protein sequence ID" value="AXO89451.1"/>
    <property type="molecule type" value="Genomic_DNA"/>
</dbReference>
<accession>A0AAI8KD95</accession>
<dbReference type="Pfam" id="PF02413">
    <property type="entry name" value="Caudo_TAP"/>
    <property type="match status" value="1"/>
</dbReference>
<dbReference type="AlphaFoldDB" id="A0AAI8KD95"/>
<dbReference type="PANTHER" id="PTHR34413:SF2">
    <property type="entry name" value="PROPHAGE TAIL FIBER ASSEMBLY PROTEIN HOMOLOG TFAE-RELATED"/>
    <property type="match status" value="1"/>
</dbReference>
<protein>
    <submittedName>
        <fullName evidence="2">Phage tail protein</fullName>
    </submittedName>
</protein>
<evidence type="ECO:0000313" key="2">
    <source>
        <dbReference type="EMBL" id="AXO89451.1"/>
    </source>
</evidence>
<dbReference type="InterPro" id="IPR003458">
    <property type="entry name" value="Phage_T4_Gp38_tail_assem"/>
</dbReference>
<gene>
    <name evidence="2" type="ORF">DZC75_16100</name>
</gene>
<organism evidence="2 3">
    <name type="scientific">Pseudomonas parafulva</name>
    <dbReference type="NCBI Taxonomy" id="157782"/>
    <lineage>
        <taxon>Bacteria</taxon>
        <taxon>Pseudomonadati</taxon>
        <taxon>Pseudomonadota</taxon>
        <taxon>Gammaproteobacteria</taxon>
        <taxon>Pseudomonadales</taxon>
        <taxon>Pseudomonadaceae</taxon>
        <taxon>Pseudomonas</taxon>
    </lineage>
</organism>
<evidence type="ECO:0000313" key="3">
    <source>
        <dbReference type="Proteomes" id="UP000258127"/>
    </source>
</evidence>
<sequence>MSDEVSGQQAPQAPQEHYELAAPSDSSGSAKTLPWWQLAGVEAPKVCNVHRDTGEYVGLGEADPSPLEPGVWVLPACSYRLEAPVFEAGFAALINRDGTGWERVADHRGATVYSTGTGEPQQWQALGDLPQGYTLQAPTTAFDTWEGEQWVPDEAAMAEAARRSAYLKQSLASQYATSRINTLQDAVDLGMATDSETDALKAWKVYRVKLGRLDINVSVPADDEWPNSPNDQALVAWLASQTE</sequence>